<proteinExistence type="predicted"/>
<comment type="caution">
    <text evidence="1">The sequence shown here is derived from an EMBL/GenBank/DDBJ whole genome shotgun (WGS) entry which is preliminary data.</text>
</comment>
<dbReference type="Proteomes" id="UP000037460">
    <property type="component" value="Unassembled WGS sequence"/>
</dbReference>
<dbReference type="AlphaFoldDB" id="A0A0M0JY45"/>
<name>A0A0M0JY45_9EUKA</name>
<organism evidence="1 2">
    <name type="scientific">Chrysochromulina tobinii</name>
    <dbReference type="NCBI Taxonomy" id="1460289"/>
    <lineage>
        <taxon>Eukaryota</taxon>
        <taxon>Haptista</taxon>
        <taxon>Haptophyta</taxon>
        <taxon>Prymnesiophyceae</taxon>
        <taxon>Prymnesiales</taxon>
        <taxon>Chrysochromulinaceae</taxon>
        <taxon>Chrysochromulina</taxon>
    </lineage>
</organism>
<sequence length="68" mass="7086">MQGTSSVAISVPSSRARAVVSTCMQGRPSACNQRTFIRPDSKARAPFARSLMMGAGGPRGPRPVSHAS</sequence>
<reference evidence="2" key="1">
    <citation type="journal article" date="2015" name="PLoS Genet.">
        <title>Genome Sequence and Transcriptome Analyses of Chrysochromulina tobin: Metabolic Tools for Enhanced Algal Fitness in the Prominent Order Prymnesiales (Haptophyceae).</title>
        <authorList>
            <person name="Hovde B.T."/>
            <person name="Deodato C.R."/>
            <person name="Hunsperger H.M."/>
            <person name="Ryken S.A."/>
            <person name="Yost W."/>
            <person name="Jha R.K."/>
            <person name="Patterson J."/>
            <person name="Monnat R.J. Jr."/>
            <person name="Barlow S.B."/>
            <person name="Starkenburg S.R."/>
            <person name="Cattolico R.A."/>
        </authorList>
    </citation>
    <scope>NUCLEOTIDE SEQUENCE</scope>
    <source>
        <strain evidence="2">CCMP291</strain>
    </source>
</reference>
<keyword evidence="2" id="KW-1185">Reference proteome</keyword>
<feature type="non-terminal residue" evidence="1">
    <location>
        <position position="68"/>
    </location>
</feature>
<protein>
    <submittedName>
        <fullName evidence="1">Uncharacterized protein</fullName>
    </submittedName>
</protein>
<gene>
    <name evidence="1" type="ORF">Ctob_014359</name>
</gene>
<accession>A0A0M0JY45</accession>
<evidence type="ECO:0000313" key="1">
    <source>
        <dbReference type="EMBL" id="KOO31576.1"/>
    </source>
</evidence>
<evidence type="ECO:0000313" key="2">
    <source>
        <dbReference type="Proteomes" id="UP000037460"/>
    </source>
</evidence>
<dbReference type="EMBL" id="JWZX01001984">
    <property type="protein sequence ID" value="KOO31576.1"/>
    <property type="molecule type" value="Genomic_DNA"/>
</dbReference>